<sequence length="191" mass="22097">MRVAWVVALLVPFASAGFFDRVKSLFKCRAFSMDYKDESTPCPSRCQFLYTQCLDESQLFSGCVCREGYVFDHAMDRCIAQAECKVLEGADHEIIVDQLHNRRRGYNISCDFQNYCDITKIKLEGNRLVDATPLPFCVVDDQTVYWRGDQSADVFYKGTTAADCTKMNEKKQLFAMSLRRIWEADYKDEDY</sequence>
<dbReference type="CDD" id="cd19941">
    <property type="entry name" value="TIL"/>
    <property type="match status" value="1"/>
</dbReference>
<accession>A0AAV5UKH7</accession>
<reference evidence="3" key="1">
    <citation type="submission" date="2023-10" db="EMBL/GenBank/DDBJ databases">
        <title>Genome assembly of Pristionchus species.</title>
        <authorList>
            <person name="Yoshida K."/>
            <person name="Sommer R.J."/>
        </authorList>
    </citation>
    <scope>NUCLEOTIDE SEQUENCE</scope>
    <source>
        <strain evidence="3">RS0144</strain>
    </source>
</reference>
<feature type="signal peptide" evidence="2">
    <location>
        <begin position="1"/>
        <end position="16"/>
    </location>
</feature>
<dbReference type="GO" id="GO:0004867">
    <property type="term" value="F:serine-type endopeptidase inhibitor activity"/>
    <property type="evidence" value="ECO:0007669"/>
    <property type="project" value="UniProtKB-KW"/>
</dbReference>
<keyword evidence="1" id="KW-0646">Protease inhibitor</keyword>
<keyword evidence="1" id="KW-0722">Serine protease inhibitor</keyword>
<evidence type="ECO:0000313" key="4">
    <source>
        <dbReference type="Proteomes" id="UP001432027"/>
    </source>
</evidence>
<keyword evidence="4" id="KW-1185">Reference proteome</keyword>
<evidence type="ECO:0008006" key="5">
    <source>
        <dbReference type="Google" id="ProtNLM"/>
    </source>
</evidence>
<dbReference type="EMBL" id="BTSX01000006">
    <property type="protein sequence ID" value="GMT07586.1"/>
    <property type="molecule type" value="Genomic_DNA"/>
</dbReference>
<proteinExistence type="predicted"/>
<dbReference type="AlphaFoldDB" id="A0AAV5UKH7"/>
<name>A0AAV5UKH7_9BILA</name>
<evidence type="ECO:0000256" key="1">
    <source>
        <dbReference type="ARBA" id="ARBA00022900"/>
    </source>
</evidence>
<dbReference type="InterPro" id="IPR036084">
    <property type="entry name" value="Ser_inhib-like_sf"/>
</dbReference>
<dbReference type="Proteomes" id="UP001432027">
    <property type="component" value="Unassembled WGS sequence"/>
</dbReference>
<protein>
    <recommendedName>
        <fullName evidence="5">TIL domain-containing protein</fullName>
    </recommendedName>
</protein>
<evidence type="ECO:0000256" key="2">
    <source>
        <dbReference type="SAM" id="SignalP"/>
    </source>
</evidence>
<dbReference type="Gene3D" id="2.10.25.10">
    <property type="entry name" value="Laminin"/>
    <property type="match status" value="1"/>
</dbReference>
<dbReference type="SUPFAM" id="SSF57567">
    <property type="entry name" value="Serine protease inhibitors"/>
    <property type="match status" value="1"/>
</dbReference>
<evidence type="ECO:0000313" key="3">
    <source>
        <dbReference type="EMBL" id="GMT07586.1"/>
    </source>
</evidence>
<comment type="caution">
    <text evidence="3">The sequence shown here is derived from an EMBL/GenBank/DDBJ whole genome shotgun (WGS) entry which is preliminary data.</text>
</comment>
<organism evidence="3 4">
    <name type="scientific">Pristionchus entomophagus</name>
    <dbReference type="NCBI Taxonomy" id="358040"/>
    <lineage>
        <taxon>Eukaryota</taxon>
        <taxon>Metazoa</taxon>
        <taxon>Ecdysozoa</taxon>
        <taxon>Nematoda</taxon>
        <taxon>Chromadorea</taxon>
        <taxon>Rhabditida</taxon>
        <taxon>Rhabditina</taxon>
        <taxon>Diplogasteromorpha</taxon>
        <taxon>Diplogasteroidea</taxon>
        <taxon>Neodiplogasteridae</taxon>
        <taxon>Pristionchus</taxon>
    </lineage>
</organism>
<feature type="chain" id="PRO_5043809053" description="TIL domain-containing protein" evidence="2">
    <location>
        <begin position="17"/>
        <end position="191"/>
    </location>
</feature>
<keyword evidence="2" id="KW-0732">Signal</keyword>
<gene>
    <name evidence="3" type="ORF">PENTCL1PPCAC_29760</name>
</gene>